<evidence type="ECO:0000313" key="6">
    <source>
        <dbReference type="EnsemblMetazoa" id="SMAR005399-PA"/>
    </source>
</evidence>
<feature type="compositionally biased region" description="Basic and acidic residues" evidence="5">
    <location>
        <begin position="320"/>
        <end position="331"/>
    </location>
</feature>
<dbReference type="InterPro" id="IPR001680">
    <property type="entry name" value="WD40_rpt"/>
</dbReference>
<feature type="repeat" description="WD" evidence="4">
    <location>
        <begin position="77"/>
        <end position="117"/>
    </location>
</feature>
<name>T1IW39_STRMM</name>
<reference evidence="6" key="2">
    <citation type="submission" date="2015-02" db="UniProtKB">
        <authorList>
            <consortium name="EnsemblMetazoa"/>
        </authorList>
    </citation>
    <scope>IDENTIFICATION</scope>
</reference>
<dbReference type="eggNOG" id="KOG0294">
    <property type="taxonomic scope" value="Eukaryota"/>
</dbReference>
<dbReference type="InterPro" id="IPR015943">
    <property type="entry name" value="WD40/YVTN_repeat-like_dom_sf"/>
</dbReference>
<comment type="function">
    <text evidence="3">Negatively regulates the PAK1 kinase. PAK1 is a member of the PAK kinase family, which has been shown to play a positive role in the regulation of signaling pathways involving MAPK8 and RELA. PAK1 exists as an inactive homodimer, which is activated by binding of small GTPases such as CDC42 to an N-terminal regulatory domain. PAK1IP1 also binds to the N-terminus of PAK1, and inhibits the specific activation of PAK1 by CDC42. May be involved in ribosomal large subunit assembly.</text>
</comment>
<sequence length="341" mass="38130">MVAAKMEIIVGTYEEMLVGYELTQKEGVYSLKQSFTNHSHMGSIRCLCATSKFLTSGATDETINLFNLKNRTECGALIHHEGSINALKFYGNSYLLSASEDGNICVWQTNNWQCLKTLRGHKKGVTSLSVHPSGKLALSLSKDATLRTWNLVKGRSAYIINLKKVADIVEWSTSGHFYAVAIDENVDIYSVEKAGIIRSIDYGRKIHCLSFVNDDVILIGGESGSVEIHSTLKDKLYCKFNAHSTRIKEMKIVEGGKLVTASNDGYIKVWQFDVGKMEDKPNLLVKTNTGCRITCLTVAVDEVKMEIEEIKEEESIVETESVKRPKKDETKMRKKKKIAQT</sequence>
<dbReference type="InterPro" id="IPR019775">
    <property type="entry name" value="WD40_repeat_CS"/>
</dbReference>
<evidence type="ECO:0000256" key="5">
    <source>
        <dbReference type="SAM" id="MobiDB-lite"/>
    </source>
</evidence>
<proteinExistence type="predicted"/>
<evidence type="ECO:0000256" key="1">
    <source>
        <dbReference type="ARBA" id="ARBA00022574"/>
    </source>
</evidence>
<dbReference type="PANTHER" id="PTHR44675">
    <property type="entry name" value="PAK1 INTERACTING PROTEIN 1"/>
    <property type="match status" value="1"/>
</dbReference>
<dbReference type="PROSITE" id="PS50082">
    <property type="entry name" value="WD_REPEATS_2"/>
    <property type="match status" value="3"/>
</dbReference>
<protein>
    <submittedName>
        <fullName evidence="6">Uncharacterized protein</fullName>
    </submittedName>
</protein>
<dbReference type="STRING" id="126957.T1IW39"/>
<feature type="repeat" description="WD" evidence="4">
    <location>
        <begin position="118"/>
        <end position="159"/>
    </location>
</feature>
<dbReference type="OMA" id="GYIKMWR"/>
<evidence type="ECO:0000256" key="2">
    <source>
        <dbReference type="ARBA" id="ARBA00022737"/>
    </source>
</evidence>
<dbReference type="PANTHER" id="PTHR44675:SF1">
    <property type="entry name" value="P21-ACTIVATED PROTEIN KINASE-INTERACTING PROTEIN 1"/>
    <property type="match status" value="1"/>
</dbReference>
<feature type="repeat" description="WD" evidence="4">
    <location>
        <begin position="240"/>
        <end position="280"/>
    </location>
</feature>
<dbReference type="HOGENOM" id="CLU_031466_2_0_1"/>
<dbReference type="SUPFAM" id="SSF50978">
    <property type="entry name" value="WD40 repeat-like"/>
    <property type="match status" value="1"/>
</dbReference>
<evidence type="ECO:0000256" key="3">
    <source>
        <dbReference type="ARBA" id="ARBA00045213"/>
    </source>
</evidence>
<keyword evidence="7" id="KW-1185">Reference proteome</keyword>
<dbReference type="Pfam" id="PF00400">
    <property type="entry name" value="WD40"/>
    <property type="match status" value="4"/>
</dbReference>
<dbReference type="PROSITE" id="PS00678">
    <property type="entry name" value="WD_REPEATS_1"/>
    <property type="match status" value="1"/>
</dbReference>
<dbReference type="AlphaFoldDB" id="T1IW39"/>
<dbReference type="Gene3D" id="2.130.10.10">
    <property type="entry name" value="YVTN repeat-like/Quinoprotein amine dehydrogenase"/>
    <property type="match status" value="2"/>
</dbReference>
<accession>T1IW39</accession>
<organism evidence="6 7">
    <name type="scientific">Strigamia maritima</name>
    <name type="common">European centipede</name>
    <name type="synonym">Geophilus maritimus</name>
    <dbReference type="NCBI Taxonomy" id="126957"/>
    <lineage>
        <taxon>Eukaryota</taxon>
        <taxon>Metazoa</taxon>
        <taxon>Ecdysozoa</taxon>
        <taxon>Arthropoda</taxon>
        <taxon>Myriapoda</taxon>
        <taxon>Chilopoda</taxon>
        <taxon>Pleurostigmophora</taxon>
        <taxon>Geophilomorpha</taxon>
        <taxon>Linotaeniidae</taxon>
        <taxon>Strigamia</taxon>
    </lineage>
</organism>
<dbReference type="InterPro" id="IPR051959">
    <property type="entry name" value="PAK1-Kinase_Regulator"/>
</dbReference>
<dbReference type="SMART" id="SM00320">
    <property type="entry name" value="WD40"/>
    <property type="match status" value="5"/>
</dbReference>
<reference evidence="7" key="1">
    <citation type="submission" date="2011-05" db="EMBL/GenBank/DDBJ databases">
        <authorList>
            <person name="Richards S.R."/>
            <person name="Qu J."/>
            <person name="Jiang H."/>
            <person name="Jhangiani S.N."/>
            <person name="Agravi P."/>
            <person name="Goodspeed R."/>
            <person name="Gross S."/>
            <person name="Mandapat C."/>
            <person name="Jackson L."/>
            <person name="Mathew T."/>
            <person name="Pu L."/>
            <person name="Thornton R."/>
            <person name="Saada N."/>
            <person name="Wilczek-Boney K.B."/>
            <person name="Lee S."/>
            <person name="Kovar C."/>
            <person name="Wu Y."/>
            <person name="Scherer S.E."/>
            <person name="Worley K.C."/>
            <person name="Muzny D.M."/>
            <person name="Gibbs R."/>
        </authorList>
    </citation>
    <scope>NUCLEOTIDE SEQUENCE</scope>
    <source>
        <strain evidence="7">Brora</strain>
    </source>
</reference>
<dbReference type="EMBL" id="JH431606">
    <property type="status" value="NOT_ANNOTATED_CDS"/>
    <property type="molecule type" value="Genomic_DNA"/>
</dbReference>
<feature type="region of interest" description="Disordered" evidence="5">
    <location>
        <begin position="316"/>
        <end position="341"/>
    </location>
</feature>
<keyword evidence="1 4" id="KW-0853">WD repeat</keyword>
<evidence type="ECO:0000256" key="4">
    <source>
        <dbReference type="PROSITE-ProRule" id="PRU00221"/>
    </source>
</evidence>
<feature type="compositionally biased region" description="Basic residues" evidence="5">
    <location>
        <begin position="332"/>
        <end position="341"/>
    </location>
</feature>
<dbReference type="PROSITE" id="PS50294">
    <property type="entry name" value="WD_REPEATS_REGION"/>
    <property type="match status" value="2"/>
</dbReference>
<dbReference type="Proteomes" id="UP000014500">
    <property type="component" value="Unassembled WGS sequence"/>
</dbReference>
<dbReference type="EnsemblMetazoa" id="SMAR005399-RA">
    <property type="protein sequence ID" value="SMAR005399-PA"/>
    <property type="gene ID" value="SMAR005399"/>
</dbReference>
<evidence type="ECO:0000313" key="7">
    <source>
        <dbReference type="Proteomes" id="UP000014500"/>
    </source>
</evidence>
<dbReference type="PhylomeDB" id="T1IW39"/>
<keyword evidence="2" id="KW-0677">Repeat</keyword>
<dbReference type="InterPro" id="IPR036322">
    <property type="entry name" value="WD40_repeat_dom_sf"/>
</dbReference>